<dbReference type="GO" id="GO:0006633">
    <property type="term" value="P:fatty acid biosynthetic process"/>
    <property type="evidence" value="ECO:0007669"/>
    <property type="project" value="UniProtKB-KW"/>
</dbReference>
<reference evidence="13" key="1">
    <citation type="journal article" date="2014" name="Genome Biol. Evol.">
        <title>Pangenome evidence for extensive interdomain horizontal transfer affecting lineage core and shell genes in uncultured planktonic thaumarchaeota and euryarchaeota.</title>
        <authorList>
            <person name="Deschamps P."/>
            <person name="Zivanovic Y."/>
            <person name="Moreira D."/>
            <person name="Rodriguez-Valera F."/>
            <person name="Lopez-Garcia P."/>
        </authorList>
    </citation>
    <scope>NUCLEOTIDE SEQUENCE</scope>
</reference>
<evidence type="ECO:0000259" key="12">
    <source>
        <dbReference type="Pfam" id="PF00487"/>
    </source>
</evidence>
<evidence type="ECO:0000256" key="7">
    <source>
        <dbReference type="ARBA" id="ARBA00023004"/>
    </source>
</evidence>
<evidence type="ECO:0000256" key="1">
    <source>
        <dbReference type="ARBA" id="ARBA00004141"/>
    </source>
</evidence>
<evidence type="ECO:0000256" key="5">
    <source>
        <dbReference type="ARBA" id="ARBA00022989"/>
    </source>
</evidence>
<organism evidence="13">
    <name type="scientific">uncultured marine group II/III euryarchaeote KM3_85_C06</name>
    <dbReference type="NCBI Taxonomy" id="1456526"/>
    <lineage>
        <taxon>Archaea</taxon>
        <taxon>Methanobacteriati</taxon>
        <taxon>Methanobacteriota</taxon>
        <taxon>environmental samples</taxon>
    </lineage>
</organism>
<evidence type="ECO:0000256" key="3">
    <source>
        <dbReference type="ARBA" id="ARBA00022692"/>
    </source>
</evidence>
<accession>A0A075HWS6</accession>
<dbReference type="PANTHER" id="PTHR11351">
    <property type="entry name" value="ACYL-COA DESATURASE"/>
    <property type="match status" value="1"/>
</dbReference>
<keyword evidence="10" id="KW-0275">Fatty acid biosynthesis</keyword>
<keyword evidence="7" id="KW-0408">Iron</keyword>
<evidence type="ECO:0000256" key="4">
    <source>
        <dbReference type="ARBA" id="ARBA00022832"/>
    </source>
</evidence>
<keyword evidence="9 11" id="KW-0472">Membrane</keyword>
<feature type="transmembrane region" description="Helical" evidence="11">
    <location>
        <begin position="159"/>
        <end position="179"/>
    </location>
</feature>
<evidence type="ECO:0000256" key="2">
    <source>
        <dbReference type="ARBA" id="ARBA00022516"/>
    </source>
</evidence>
<sequence length="385" mass="44399">MSNLIVDSKPIKLNWINVIFLIITPVLALFGSIWHGITYGITWVELSIFFIWYFACGLSITVGYHRLFSHRSHQANLLLRILYALFGAGAFQNSILEWCSDHRRHHKETDQDGDPYNATRGFWWSHFFWILVDEEDGKVDYSNVRDLQKDWVVRLQHRFIFTIGFLVGMVAPASVGYAIGGIPTAIGGFVWGGLVRTVFVHHGTFLINSAAHVWGKQSYTTSNSSKDSLWLAFFTFGEGYHNFHHAFQADYRNGIRWWHWDPSKWWIGAFSLVKFNSNLKRTPKASIETAKMRTSFSKIANQSEENHTESTMNMFESRSNECISAMREALRYLDEKRGLLRKSSSNARQIIVEQIAHTKDKIMAINTEFQAILDDMMKPSFHPSV</sequence>
<keyword evidence="8" id="KW-0443">Lipid metabolism</keyword>
<feature type="domain" description="Fatty acid desaturase" evidence="12">
    <location>
        <begin position="51"/>
        <end position="260"/>
    </location>
</feature>
<dbReference type="PANTHER" id="PTHR11351:SF31">
    <property type="entry name" value="DESATURASE 1, ISOFORM A-RELATED"/>
    <property type="match status" value="1"/>
</dbReference>
<evidence type="ECO:0000313" key="13">
    <source>
        <dbReference type="EMBL" id="AIF18992.1"/>
    </source>
</evidence>
<evidence type="ECO:0000256" key="6">
    <source>
        <dbReference type="ARBA" id="ARBA00023002"/>
    </source>
</evidence>
<protein>
    <submittedName>
        <fullName evidence="13">Stearoyl-CoA 9-desaturase (SCD, desC)</fullName>
        <ecNumber evidence="13">1.14.19.1</ecNumber>
    </submittedName>
</protein>
<dbReference type="EC" id="1.14.19.1" evidence="13"/>
<proteinExistence type="predicted"/>
<name>A0A075HWS6_9EURY</name>
<dbReference type="Pfam" id="PF00487">
    <property type="entry name" value="FA_desaturase"/>
    <property type="match status" value="1"/>
</dbReference>
<evidence type="ECO:0000256" key="8">
    <source>
        <dbReference type="ARBA" id="ARBA00023098"/>
    </source>
</evidence>
<dbReference type="InterPro" id="IPR015876">
    <property type="entry name" value="Acyl-CoA_DS"/>
</dbReference>
<dbReference type="EMBL" id="KF901126">
    <property type="protein sequence ID" value="AIF18992.1"/>
    <property type="molecule type" value="Genomic_DNA"/>
</dbReference>
<evidence type="ECO:0000256" key="10">
    <source>
        <dbReference type="ARBA" id="ARBA00023160"/>
    </source>
</evidence>
<keyword evidence="2" id="KW-0444">Lipid biosynthesis</keyword>
<feature type="transmembrane region" description="Helical" evidence="11">
    <location>
        <begin position="15"/>
        <end position="34"/>
    </location>
</feature>
<feature type="transmembrane region" description="Helical" evidence="11">
    <location>
        <begin position="46"/>
        <end position="65"/>
    </location>
</feature>
<gene>
    <name evidence="13" type="primary">SCD</name>
    <name evidence="13" type="synonym">desC</name>
</gene>
<dbReference type="GO" id="GO:0004768">
    <property type="term" value="F:stearoyl-CoA 9-desaturase activity"/>
    <property type="evidence" value="ECO:0007669"/>
    <property type="project" value="UniProtKB-EC"/>
</dbReference>
<dbReference type="AlphaFoldDB" id="A0A075HWS6"/>
<keyword evidence="6 13" id="KW-0560">Oxidoreductase</keyword>
<evidence type="ECO:0000256" key="11">
    <source>
        <dbReference type="SAM" id="Phobius"/>
    </source>
</evidence>
<dbReference type="CDD" id="cd03505">
    <property type="entry name" value="Delta9-FADS-like"/>
    <property type="match status" value="1"/>
</dbReference>
<evidence type="ECO:0000256" key="9">
    <source>
        <dbReference type="ARBA" id="ARBA00023136"/>
    </source>
</evidence>
<comment type="subcellular location">
    <subcellularLocation>
        <location evidence="1">Membrane</location>
        <topology evidence="1">Multi-pass membrane protein</topology>
    </subcellularLocation>
</comment>
<dbReference type="GO" id="GO:0016020">
    <property type="term" value="C:membrane"/>
    <property type="evidence" value="ECO:0007669"/>
    <property type="project" value="UniProtKB-SubCell"/>
</dbReference>
<keyword evidence="5 11" id="KW-1133">Transmembrane helix</keyword>
<keyword evidence="4" id="KW-0276">Fatty acid metabolism</keyword>
<dbReference type="InterPro" id="IPR005804">
    <property type="entry name" value="FA_desaturase_dom"/>
</dbReference>
<dbReference type="PRINTS" id="PR00075">
    <property type="entry name" value="FACDDSATRASE"/>
</dbReference>
<keyword evidence="3 11" id="KW-0812">Transmembrane</keyword>